<feature type="region of interest" description="Disordered" evidence="1">
    <location>
        <begin position="314"/>
        <end position="466"/>
    </location>
</feature>
<feature type="region of interest" description="Disordered" evidence="1">
    <location>
        <begin position="68"/>
        <end position="126"/>
    </location>
</feature>
<feature type="compositionally biased region" description="Basic and acidic residues" evidence="1">
    <location>
        <begin position="13"/>
        <end position="29"/>
    </location>
</feature>
<dbReference type="EMBL" id="LR812653">
    <property type="protein sequence ID" value="CAC5433436.1"/>
    <property type="molecule type" value="Genomic_DNA"/>
</dbReference>
<feature type="region of interest" description="Disordered" evidence="1">
    <location>
        <begin position="170"/>
        <end position="207"/>
    </location>
</feature>
<evidence type="ECO:0000313" key="3">
    <source>
        <dbReference type="Proteomes" id="UP000601710"/>
    </source>
</evidence>
<feature type="compositionally biased region" description="Basic and acidic residues" evidence="1">
    <location>
        <begin position="387"/>
        <end position="411"/>
    </location>
</feature>
<gene>
    <name evidence="2" type="ORF">LDHU3_33.3350</name>
</gene>
<sequence length="767" mass="82036">MRTRRCSQSRSSQHGESENTFRAATREDAAPASTGFKRRDPVFTVPSTKARVNAALLVEPFHRLSATARQGKSALRHASVTSSQVRQRKSPYDVPPSTRNAAVITPVSPRSGLPQEESAHRLEEAEPLTPDDVLGCASTRSSSHAAHASAHDGVAGAVAERVHGAEIAHGEGRPAASVVSSPSQHLSRTSPLALAGAVPSPSSRQASPSAVRARLTYASAQDDGCFGRLSSRFCAEEAQQKQLLLVAQRCHLIQREEAAAREWLVLDASVQRHHIVCGERAAYRLAKSQQDHRRLPDASAYSVAGADAFGNGLARARSAERSPSPLPEEALQLAATPPSGQRRRRMPSASSRSLLCRGTSVPASAPDEGDGENQLRSFSLSTSLPRLADHRNEDSSPHDQDAPASLEEVHRHAAKKKSNSGEKDEAFGDAAEEAQEEPGFSMRPSEVNQWTTSPPRALPPSSPSEGLEGELLARICDLHNEEEDQRFLLTGDCPPPDVFQRWADRYFEDKRVCFSAAAPSAGHSSAVRAALSPEATERCCSRSDSPAIVPPTYDGAAFIALAPSGSALARIPAAASHDPSRSPLLSATAEGEAKQADEEFLRREGASASWHRLCSEHRRAWAMENFLGTDDTYANYQEGRSAGSARSPLPSSRGQSEFNASGRCAPDPRIFGAGRSAAPQSAFLPPSHAASSSSAPRPTRIEGAAARAKSDFLQQPPKPATTDSSLLRKMACPTEKTYSAPLGSEREAWQALMDAFIDGLLQIMGSE</sequence>
<organism evidence="2 3">
    <name type="scientific">Leishmania donovani</name>
    <dbReference type="NCBI Taxonomy" id="5661"/>
    <lineage>
        <taxon>Eukaryota</taxon>
        <taxon>Discoba</taxon>
        <taxon>Euglenozoa</taxon>
        <taxon>Kinetoplastea</taxon>
        <taxon>Metakinetoplastina</taxon>
        <taxon>Trypanosomatida</taxon>
        <taxon>Trypanosomatidae</taxon>
        <taxon>Leishmaniinae</taxon>
        <taxon>Leishmania</taxon>
    </lineage>
</organism>
<feature type="compositionally biased region" description="Low complexity" evidence="1">
    <location>
        <begin position="681"/>
        <end position="698"/>
    </location>
</feature>
<feature type="compositionally biased region" description="Polar residues" evidence="1">
    <location>
        <begin position="178"/>
        <end position="190"/>
    </location>
</feature>
<evidence type="ECO:0000313" key="2">
    <source>
        <dbReference type="EMBL" id="CAC5433436.1"/>
    </source>
</evidence>
<dbReference type="AlphaFoldDB" id="A0A6J8FK24"/>
<reference evidence="2" key="1">
    <citation type="submission" date="2020-06" db="EMBL/GenBank/DDBJ databases">
        <authorList>
            <person name="Camacho E."/>
            <person name="Gonzalez-de la Fuente S."/>
            <person name="Rastrojo A."/>
            <person name="Peiro-Pastor R."/>
            <person name="Solana JC."/>
            <person name="Tabera L."/>
            <person name="Gamarro F."/>
            <person name="Carrasco-Ramiro F."/>
            <person name="Requena JM."/>
            <person name="Aguado B."/>
        </authorList>
    </citation>
    <scope>NUCLEOTIDE SEQUENCE</scope>
</reference>
<feature type="region of interest" description="Disordered" evidence="1">
    <location>
        <begin position="639"/>
        <end position="726"/>
    </location>
</feature>
<evidence type="ECO:0000256" key="1">
    <source>
        <dbReference type="SAM" id="MobiDB-lite"/>
    </source>
</evidence>
<dbReference type="VEuPathDB" id="TriTrypDB:LDHU3_33.3350"/>
<feature type="region of interest" description="Disordered" evidence="1">
    <location>
        <begin position="1"/>
        <end position="41"/>
    </location>
</feature>
<feature type="compositionally biased region" description="Low complexity" evidence="1">
    <location>
        <begin position="197"/>
        <end position="207"/>
    </location>
</feature>
<protein>
    <submittedName>
        <fullName evidence="2">Hypothetical_protein_conserved</fullName>
    </submittedName>
</protein>
<name>A0A6J8FK24_LEIDO</name>
<proteinExistence type="predicted"/>
<accession>A0A6J8FK24</accession>
<feature type="compositionally biased region" description="Polar residues" evidence="1">
    <location>
        <begin position="649"/>
        <end position="659"/>
    </location>
</feature>
<dbReference type="VEuPathDB" id="TriTrypDB:LdCL_330030100"/>
<dbReference type="VEuPathDB" id="TriTrypDB:LdBPK_332310.1"/>
<dbReference type="Proteomes" id="UP000601710">
    <property type="component" value="Chromosome 33"/>
</dbReference>
<feature type="compositionally biased region" description="Polar residues" evidence="1">
    <location>
        <begin position="374"/>
        <end position="384"/>
    </location>
</feature>